<gene>
    <name evidence="3" type="primary">ycf1</name>
</gene>
<proteinExistence type="predicted"/>
<feature type="transmembrane region" description="Helical" evidence="2">
    <location>
        <begin position="266"/>
        <end position="290"/>
    </location>
</feature>
<protein>
    <submittedName>
        <fullName evidence="3">Hypothetical chloroplast RF1</fullName>
    </submittedName>
</protein>
<accession>A0A6M3U8Z5</accession>
<feature type="region of interest" description="Disordered" evidence="1">
    <location>
        <begin position="2447"/>
        <end position="2471"/>
    </location>
</feature>
<feature type="transmembrane region" description="Helical" evidence="2">
    <location>
        <begin position="151"/>
        <end position="172"/>
    </location>
</feature>
<keyword evidence="3" id="KW-0150">Chloroplast</keyword>
<dbReference type="EMBL" id="MN701166">
    <property type="protein sequence ID" value="QJE70558.1"/>
    <property type="molecule type" value="Genomic_DNA"/>
</dbReference>
<feature type="transmembrane region" description="Helical" evidence="2">
    <location>
        <begin position="184"/>
        <end position="201"/>
    </location>
</feature>
<geneLocation type="chloroplast" evidence="3"/>
<keyword evidence="3" id="KW-0934">Plastid</keyword>
<evidence type="ECO:0000256" key="2">
    <source>
        <dbReference type="SAM" id="Phobius"/>
    </source>
</evidence>
<organism evidence="3">
    <name type="scientific">Stigeoclonium sp. HB201635</name>
    <dbReference type="NCBI Taxonomy" id="2493987"/>
    <lineage>
        <taxon>Eukaryota</taxon>
        <taxon>Viridiplantae</taxon>
        <taxon>Chlorophyta</taxon>
        <taxon>core chlorophytes</taxon>
        <taxon>Chlorophyceae</taxon>
        <taxon>OCC clade</taxon>
        <taxon>Chaetophorales</taxon>
        <taxon>Chaetophoraceae</taxon>
        <taxon>Stigeoclonium</taxon>
    </lineage>
</organism>
<name>A0A6M3U8Z5_9CHLO</name>
<evidence type="ECO:0000313" key="3">
    <source>
        <dbReference type="EMBL" id="QJE70558.1"/>
    </source>
</evidence>
<reference evidence="3" key="1">
    <citation type="submission" date="2019-11" db="EMBL/GenBank/DDBJ databases">
        <title>The Chloroplast Genome of the Green Alga Stigeoclonium sp.</title>
        <authorList>
            <person name="Liu B."/>
        </authorList>
    </citation>
    <scope>NUCLEOTIDE SEQUENCE</scope>
    <source>
        <strain evidence="3">HB201635</strain>
    </source>
</reference>
<keyword evidence="2" id="KW-1133">Transmembrane helix</keyword>
<feature type="transmembrane region" description="Helical" evidence="2">
    <location>
        <begin position="310"/>
        <end position="336"/>
    </location>
</feature>
<sequence>MTVLYLVKDYIEVVHKLIETSPSHVLQHSTYNDSLTIINFGLSSLKQLCSNFFSFEWLKQLWYFPIVVPEIATSMMEEISVLDGNFHNILSFLDKPIAVGNEIYGEYYLPLTCFEKIFTGLINSLFIWIPTSTATFLCFRRFIMQGVEAGYAAALGTMAATVFWLASILFGLRFIVVPWMSLDLVRYWLGFLLLMKYFWDNRYAYKEVKHNSVFGKKTKRNIFGFHFLLALTEQTSLYPFLSNFSISSQSTLLEGFPSENFLDFSLIHFSYLLGIGIGSYSLINLICWFWQDPAYRFYFWVMNKFKKLRIADIVRPVHLFFQSITVLFAFSSLPYFGIEYQITNPLGFLPNDQAFHQFKQTSFLTHPTSPAYYRSRLNFPRQKFFRYEDWAEYYHRNTPLDTSLYDQGAYRLYTMEDLSYGKDYEWMRRRSDKIKIRSRLKRLRWFPRNWANRLWEFTKTWSRRNVLWRNDILNMYQYSWDSKAPIIWNKLVFEEFFPTTFGQQKSFSKKTDLLENKFVPGFKSGNEFPISTNWDSFWGPDPDWTSKFLWNQNSLNNKEKQLWFNWQSRLNLTDNDTWWKWLITNGLKSNTDFSFQNNNASAGINSLPSNLEQSRQRLQKLKFSNKTQKGDFWEPQNRLISIYSENLQKKELVLESSTLRKFVRKLSARFKLLEIDKLSLNNGLWYSNPFSSNSFKTVLLTPSFRDWTIFQTVMTNMNRILWWRRLTKISNENREPRKLSYPLAPSAKIKLKTLNKTRGLASSTVKSVDSTLRPSKNFLSIPILTNVKRFVKTKKLSYSENKFAKIQNKYFQIKMKQNVLKNIELPTTDNLSSRVFPSNHIDQVSQLENSKKMEINTLKVSKPTLFLNKKNTNKFFLFKNKNKININNWSPINSVDVSLTLLHPLQYYLHKEQNFKRKLSFYGVKNTVLSKPIQKDFASLNAHANENKSFIKANILKRTPREMFSTDLSSSTEKTANILQSYPEALENQNKDWTSASTKKNGSKAIYSSSLSDQSTRLFPITKNKNKLPIFNFYLKTYFQTYKKTKLYVLNTKMKRQLGMGASARRKGRDYSNKLLKRSKILSNTPWIRQWIDQSGFLARRKRLETWIARQHYDPNELWSKIMKVDVDLFMNRQPSNYFLTNTEEKLLHLRRFLLFEHYDSLRWYTYMTNYRTMKNTIGGTKSFTNRIYNQQFKGTFHKVRHLFSLTPSSSTGSLLKFDRPLYNLERSAPKDSALPLQAHEELQNFPPPDGQVPNFERKSFKWENVNEKKPMDLIEKSTQTLQQSIWENNLIRKNYISFLLEQKNYNLLTKFLVSNTLDTPDSVEIKNSSALWKDEASSPNKIFKKKDRNLRTSASIKTNLQTKLLISIFRKRQKWTRDYKKASEKLWKKWKLRSKLISNKTLYLLSNNKTNSDFPQLNFSQEKIGLQERRAPQHMSFSHSNSNYSDKNLSILNKKFSQIIKLKKLTAEKKESQMGKRKSEAFSHINSQTAKQTTVANLNNLKYNSVISKALKEAVKIQSERSQNNPLVENRTLWGKKIFTKNNIFTKKIIKDMYNKSVQQKAPRQELPIFSQSKKGAKSLWINSFLDYKLQTILHNRFYNRFKQTNGNPSLAAELKEKKTNSFSSVGKEKLRFFDREAAPFLEHNPKLSNHKNLQLYQKNLIRRERSNIHNFVFMKKFLLNDYNSPLTRSQIRPLPGKRMKALYEKSISSGAYNSNLIRKNNPFLSSINDIDLKILAYKNRKWVELIKTDSNLFQEKIGKGTKGDFFPYEKNFLKPSMTLLNRKTNMGKSQSDPHFFAFKDFSVSKLNNKWKLFLNKIKKSPKLVSGQMDQTLQTKIVKDQNLMFLTNAITDNISTKDLKNELKSRNGEKKNQNFSFPTDFFPFLMNEKSAGTVLEDSSVLKNFVRQKLTKTILSKQKIINSLEKPNIIRITKSLRKRQQDNIVRSLLKRHLNLKSRRKLSIKTKEINNQRMNLDRKYEIEERLFLNRISDFGELKQLLGLPKSKENIFKERFTKEVKLTNTNLLKINSFNASHEKNVDLMKYKNSPLINYDSKTDSKFSFNSEIRNLVESQKLKSFTIKKQNLQLLESTKLTNSKNLVENFISWLSLFNLKNLDNFSTIKREKQNEQKERAKAPASNRFFSSTTQRSKKSLIKNLHASREKVKFSITKNFQNKEKLRGNLPIYRDKQSYLSSIKRSSLFINKILKNNQTQNNSYLSFKLNQRVIDLSVLENEKNILRRSLRKFNVANSMSPFLFEKVRRGGEDQLYKSTRKYFKKFKSLPTVTKKKLRDSFVNNFLLKNWIRLKSSQPVISDYNTNEQSSLSTPINSGQSEKRQSKALSFFTFPSGGKGAPSKKELINLNKYIIFARTNQNKLSRQQIRKKLKKRRIIRSKRTERLKTLRDHPLKFRSEQIQTFYNIRDSLKKWKNFSFISSKVKYNKTLTYNDKANPHLPPTGRNDEMDGLRPQNNFQNENFNKNLEFQTLNYKPLLNKNEETALSFALTSKNYLQGFNPKTSEELTQKNVAKKFEIKNFQAETQTLNHLQASEKNITKEGSSFPFLETTLSPFYTNGYLSFSDSFGNNKLSNSDLFYTLYRDIFLNSPSFKEIGLKANSDDFSFQQNKLEKDLIRPNWPALNSKLLVNNTNMPFYAGWDNSVRKFVLTNRLLTRREAGYEISNIFYGNKIQNNVQKENVSKNSDSKGAGIPVTSQLLPKSSLSRGIDPKNLTDTNNIVFSSWPLKGKNAATTLFSQFPFMTAPETNLNNSDKQIRSVKAGTKYVTKGLRSSTTFINERKKDILYFDTKWKQKNTNNITKDKKNINQIESKSFNSNFSPNINFDKNKRIKTIIKFSKNEDQIGIRQPGQVISNLATPTSRKTARRALFSSRPWRNKRQTTKSILFSYAAKKKKSIQKNNQSSLHFRLLRDQKLFMSLTSKKDLIDSKLSSKILFLRNLRHGNQSQTKLTYLRRLQNFIRPTGSAWKTTLSLSRRKKQRIKQSNFFSSRFSVRKRKKRGNNKNPRLRGDKNYKKTKRQYRQKLYLRPKNKPLRRRSLGVAFQNKLNYWRRQYQNLSNTSNLGRKEQVQSLNKQTSNDLSPKPYYLNGGKILLSKNLQENLIYSQNTAEWVPSYRPRKLYRSLFKNSSRQTPILYSTLPGHSRSIPIIKNLPLPGSSVKTLNRIIKWSSADGASRFYRVNLSYGWAMELFLQNLQQKIQSKTNNSRFRLTPPYDNWGTEKAKLIGKEAHSFASPLNTLIKKYLNQLVYTNKNKFSSSRVFKRRFYKLRQLSYTMSLRLYDRWFFYYYKTGNSGEQSNENFDNEQKKDWGKNVRDNAPLSKLSTFYQNRFNEQIKQAVGGVSPLSNIETDLSQFKHVKKFLTFHLNENQSNFRSYLKNLRATSYLKTQNIITNELSPEVSSSNITDTFNSSLLEETRTKDIDGLESFKLISTDLQQPGLEKSNLSKSGQLVQDKMTMTKSNKTLLKKEKKYAEDRFFFAQFNKPPLVDDSRLTFENNRHFPLNGGFVWPGDYLRLKTILLPKEMKDLYLFEKNKREKDVRYGTRFSFIHSKQMMEDKKKERFMEMVKN</sequence>
<feature type="transmembrane region" description="Helical" evidence="2">
    <location>
        <begin position="117"/>
        <end position="139"/>
    </location>
</feature>
<feature type="transmembrane region" description="Helical" evidence="2">
    <location>
        <begin position="222"/>
        <end position="246"/>
    </location>
</feature>
<keyword evidence="2" id="KW-0812">Transmembrane</keyword>
<feature type="region of interest" description="Disordered" evidence="1">
    <location>
        <begin position="3004"/>
        <end position="3027"/>
    </location>
</feature>
<keyword evidence="2" id="KW-0472">Membrane</keyword>
<evidence type="ECO:0000256" key="1">
    <source>
        <dbReference type="SAM" id="MobiDB-lite"/>
    </source>
</evidence>